<dbReference type="PANTHER" id="PTHR24104">
    <property type="entry name" value="E3 UBIQUITIN-PROTEIN LIGASE NHLRC1-RELATED"/>
    <property type="match status" value="1"/>
</dbReference>
<dbReference type="GO" id="GO:0061630">
    <property type="term" value="F:ubiquitin protein ligase activity"/>
    <property type="evidence" value="ECO:0007669"/>
    <property type="project" value="TreeGrafter"/>
</dbReference>
<evidence type="ECO:0000256" key="3">
    <source>
        <dbReference type="ARBA" id="ARBA00022771"/>
    </source>
</evidence>
<dbReference type="Gene3D" id="2.120.10.30">
    <property type="entry name" value="TolB, C-terminal domain"/>
    <property type="match status" value="3"/>
</dbReference>
<name>A0A0M3IUW6_ASCLU</name>
<evidence type="ECO:0000256" key="1">
    <source>
        <dbReference type="ARBA" id="ARBA00022723"/>
    </source>
</evidence>
<dbReference type="SUPFAM" id="SSF63829">
    <property type="entry name" value="Calcium-dependent phosphotriesterase"/>
    <property type="match status" value="1"/>
</dbReference>
<dbReference type="PROSITE" id="PS51125">
    <property type="entry name" value="NHL"/>
    <property type="match status" value="4"/>
</dbReference>
<accession>A0A0M3IUW6</accession>
<dbReference type="Proteomes" id="UP000036681">
    <property type="component" value="Unplaced"/>
</dbReference>
<keyword evidence="3" id="KW-0863">Zinc-finger</keyword>
<keyword evidence="6" id="KW-1185">Reference proteome</keyword>
<keyword evidence="2" id="KW-0677">Repeat</keyword>
<evidence type="ECO:0000256" key="2">
    <source>
        <dbReference type="ARBA" id="ARBA00022737"/>
    </source>
</evidence>
<reference evidence="7" key="1">
    <citation type="submission" date="2017-02" db="UniProtKB">
        <authorList>
            <consortium name="WormBaseParasite"/>
        </authorList>
    </citation>
    <scope>IDENTIFICATION</scope>
</reference>
<protein>
    <submittedName>
        <fullName evidence="7">RING finger protein nhl-1-like</fullName>
    </submittedName>
</protein>
<feature type="repeat" description="NHL" evidence="5">
    <location>
        <begin position="134"/>
        <end position="177"/>
    </location>
</feature>
<feature type="repeat" description="NHL" evidence="5">
    <location>
        <begin position="34"/>
        <end position="82"/>
    </location>
</feature>
<evidence type="ECO:0000313" key="6">
    <source>
        <dbReference type="Proteomes" id="UP000036681"/>
    </source>
</evidence>
<sequence>MSYESRVYSSNRKSAIEFQDNHRIQVFDSNGQFVSKFGSMGPGPGQLHNPQFIAYHKQTQHLYVTDSSNHRDNHRVQVFDSNGQFVSKFGSMGPGPGQLHNPQFIAYHKQTQHLYVTDSSNHRVCVFDHNGNPVFQFGQEGFHNGQLKFPRGIAVDDQGFIIVADSGNNRVQIFYPDGRFMHSFGTWGNGPGQLKGLEDITLCDKTIVVSDRENHRIQLF</sequence>
<dbReference type="GO" id="GO:0043161">
    <property type="term" value="P:proteasome-mediated ubiquitin-dependent protein catabolic process"/>
    <property type="evidence" value="ECO:0007669"/>
    <property type="project" value="TreeGrafter"/>
</dbReference>
<keyword evidence="4" id="KW-0862">Zinc</keyword>
<dbReference type="PANTHER" id="PTHR24104:SF47">
    <property type="entry name" value="E3 UBIQUITIN-PROTEIN LIGASE NHLRC1"/>
    <property type="match status" value="1"/>
</dbReference>
<feature type="repeat" description="NHL" evidence="5">
    <location>
        <begin position="181"/>
        <end position="220"/>
    </location>
</feature>
<proteinExistence type="predicted"/>
<dbReference type="Pfam" id="PF01436">
    <property type="entry name" value="NHL"/>
    <property type="match status" value="3"/>
</dbReference>
<dbReference type="AlphaFoldDB" id="A0A0M3IUW6"/>
<dbReference type="InterPro" id="IPR050952">
    <property type="entry name" value="TRIM-NHL_E3_ligases"/>
</dbReference>
<dbReference type="WBParaSite" id="ALUE_0002254401-mRNA-1">
    <property type="protein sequence ID" value="ALUE_0002254401-mRNA-1"/>
    <property type="gene ID" value="ALUE_0002254401"/>
</dbReference>
<evidence type="ECO:0000256" key="5">
    <source>
        <dbReference type="PROSITE-ProRule" id="PRU00504"/>
    </source>
</evidence>
<dbReference type="InterPro" id="IPR011042">
    <property type="entry name" value="6-blade_b-propeller_TolB-like"/>
</dbReference>
<feature type="repeat" description="NHL" evidence="5">
    <location>
        <begin position="86"/>
        <end position="130"/>
    </location>
</feature>
<organism evidence="6 7">
    <name type="scientific">Ascaris lumbricoides</name>
    <name type="common">Giant roundworm</name>
    <dbReference type="NCBI Taxonomy" id="6252"/>
    <lineage>
        <taxon>Eukaryota</taxon>
        <taxon>Metazoa</taxon>
        <taxon>Ecdysozoa</taxon>
        <taxon>Nematoda</taxon>
        <taxon>Chromadorea</taxon>
        <taxon>Rhabditida</taxon>
        <taxon>Spirurina</taxon>
        <taxon>Ascaridomorpha</taxon>
        <taxon>Ascaridoidea</taxon>
        <taxon>Ascarididae</taxon>
        <taxon>Ascaris</taxon>
    </lineage>
</organism>
<evidence type="ECO:0000256" key="4">
    <source>
        <dbReference type="ARBA" id="ARBA00022833"/>
    </source>
</evidence>
<dbReference type="GO" id="GO:0008270">
    <property type="term" value="F:zinc ion binding"/>
    <property type="evidence" value="ECO:0007669"/>
    <property type="project" value="UniProtKB-KW"/>
</dbReference>
<dbReference type="InterPro" id="IPR001258">
    <property type="entry name" value="NHL_repeat"/>
</dbReference>
<keyword evidence="1" id="KW-0479">Metal-binding</keyword>
<dbReference type="GO" id="GO:0000209">
    <property type="term" value="P:protein polyubiquitination"/>
    <property type="evidence" value="ECO:0007669"/>
    <property type="project" value="TreeGrafter"/>
</dbReference>
<evidence type="ECO:0000313" key="7">
    <source>
        <dbReference type="WBParaSite" id="ALUE_0002254401-mRNA-1"/>
    </source>
</evidence>
<dbReference type="FunFam" id="2.120.10.30:FF:000013">
    <property type="entry name" value="E3 ubiquitin-protein ligase TRIM71"/>
    <property type="match status" value="1"/>
</dbReference>